<dbReference type="GO" id="GO:0007064">
    <property type="term" value="P:mitotic sister chromatid cohesion"/>
    <property type="evidence" value="ECO:0007669"/>
    <property type="project" value="TreeGrafter"/>
</dbReference>
<dbReference type="Pfam" id="PF13880">
    <property type="entry name" value="Acetyltransf_13"/>
    <property type="match status" value="1"/>
</dbReference>
<keyword evidence="5" id="KW-0863">Zinc-finger</keyword>
<reference evidence="13 14" key="1">
    <citation type="submission" date="2015-04" db="EMBL/GenBank/DDBJ databases">
        <authorList>
            <person name="Heijne W.H."/>
            <person name="Fedorova N.D."/>
            <person name="Nierman W.C."/>
            <person name="Vollebregt A.W."/>
            <person name="Zhao Z."/>
            <person name="Wu L."/>
            <person name="Kumar M."/>
            <person name="Stam H."/>
            <person name="van den Berg M.A."/>
            <person name="Pel H.J."/>
        </authorList>
    </citation>
    <scope>NUCLEOTIDE SEQUENCE [LARGE SCALE GENOMIC DNA]</scope>
    <source>
        <strain evidence="13 14">CBS 393.64</strain>
    </source>
</reference>
<dbReference type="GO" id="GO:0008270">
    <property type="term" value="F:zinc ion binding"/>
    <property type="evidence" value="ECO:0007669"/>
    <property type="project" value="UniProtKB-KW"/>
</dbReference>
<sequence>MKTYGRPVRRVFDDDFHPAAKKRRVQEADDSDDAETNLQYAIRESSAAIMSSPSRRTSVIYSEETQDDDLSTPPSSPPRLTPPPVNTRKPTFSFLKRKRSSTKDPSNGSPLTEVNSNSVRSSADPPKKSQKHQQQPVLKQLQIDAGATVRRSCSSCGMEYVTSNAEDVELHRKFHDRNSTGIDLGKAFVKANASRWVYEATRFDEGYVVIVDRKSSPAARNQAKKVLEVVNKELSSPDIDDAVLWSQTEPPKRLRKNGKKEETDRYKVFLHMKESRCVGLCLAERIWEAKPVKLEPPNGRTDQRSQSSSITVQDESHPAIVGVSRIWTSGSSRRKGIAMDLLDCVMSNFIYGLDIPKEQIAFSQPTESGLRLAEAFFGTDEPWHVCSAMSGSNPFRRSKSIAKDESFPPPPSGHAVPHGTTTASPRIVDDHEAHSSSRPKTVRIASPPVPSSPTESISYFPKVPSIAFGAHRGSPPPESYDFASSDDSASNPFNPDSSASDHDDGEFEITNPARQNAISSGIPSDSNDRRAMGTGNGTSLSSPDSQRAVPIEPNYPSNAEAKSSGKPKAALDVDAFTRLLLTGDPGKQPETTTSNRPGERSHFDSGLASDNSSISNADTTAGSRPSTESRPRTSHETPTSEAEEMRSDSHRQSISGEKKSKPPPPKTRHGKLINPNSSSPASTTQPAEAPPPSRVSHRQSSPSETSGSLSSEPRYSVPSPPSAKSSNISDDAGTTESSSLKRAPSQSKRPPTPPLTRRHSSKAASRDKPRQISLPSGGLGSQATGPTSPSLKTPPPPPSRRHDRPLNTLHSEASSQLKSPPSQDPSTPSSLPPSEDSATGVASPPSRNPSVKRTPSGSTTNGSNMPPPPPPPRRIRASSKSSTGSANPTSAQPDRDEERGDDIWPRPSNAEDILADLSRLQKEVDDLRGRYESRLASH</sequence>
<feature type="compositionally biased region" description="Pro residues" evidence="10">
    <location>
        <begin position="74"/>
        <end position="85"/>
    </location>
</feature>
<feature type="compositionally biased region" description="Polar residues" evidence="10">
    <location>
        <begin position="848"/>
        <end position="864"/>
    </location>
</feature>
<dbReference type="PANTHER" id="PTHR45884">
    <property type="entry name" value="N-ACETYLTRANSFERASE ECO"/>
    <property type="match status" value="1"/>
</dbReference>
<dbReference type="PANTHER" id="PTHR45884:SF2">
    <property type="entry name" value="N-ACETYLTRANSFERASE ECO"/>
    <property type="match status" value="1"/>
</dbReference>
<dbReference type="Proteomes" id="UP000053958">
    <property type="component" value="Unassembled WGS sequence"/>
</dbReference>
<feature type="compositionally biased region" description="Low complexity" evidence="10">
    <location>
        <begin position="819"/>
        <end position="834"/>
    </location>
</feature>
<evidence type="ECO:0000313" key="14">
    <source>
        <dbReference type="Proteomes" id="UP000053958"/>
    </source>
</evidence>
<dbReference type="GeneID" id="25313532"/>
<feature type="domain" description="N-acetyltransferase ESCO zinc-finger" evidence="11">
    <location>
        <begin position="140"/>
        <end position="177"/>
    </location>
</feature>
<evidence type="ECO:0000256" key="10">
    <source>
        <dbReference type="SAM" id="MobiDB-lite"/>
    </source>
</evidence>
<evidence type="ECO:0000256" key="4">
    <source>
        <dbReference type="ARBA" id="ARBA00022723"/>
    </source>
</evidence>
<comment type="caution">
    <text evidence="13">The sequence shown here is derived from an EMBL/GenBank/DDBJ whole genome shotgun (WGS) entry which is preliminary data.</text>
</comment>
<keyword evidence="8" id="KW-0131">Cell cycle</keyword>
<evidence type="ECO:0000256" key="9">
    <source>
        <dbReference type="ARBA" id="ARBA00023315"/>
    </source>
</evidence>
<accession>A0A0F4Z2T7</accession>
<evidence type="ECO:0000259" key="11">
    <source>
        <dbReference type="Pfam" id="PF13878"/>
    </source>
</evidence>
<feature type="compositionally biased region" description="Basic and acidic residues" evidence="10">
    <location>
        <begin position="893"/>
        <end position="904"/>
    </location>
</feature>
<evidence type="ECO:0000256" key="5">
    <source>
        <dbReference type="ARBA" id="ARBA00022771"/>
    </source>
</evidence>
<dbReference type="GO" id="GO:0061733">
    <property type="term" value="F:protein-lysine-acetyltransferase activity"/>
    <property type="evidence" value="ECO:0007669"/>
    <property type="project" value="TreeGrafter"/>
</dbReference>
<feature type="domain" description="N-acetyltransferase ESCO acetyl-transferase" evidence="12">
    <location>
        <begin position="317"/>
        <end position="383"/>
    </location>
</feature>
<feature type="compositionally biased region" description="Polar residues" evidence="10">
    <location>
        <begin position="808"/>
        <end position="818"/>
    </location>
</feature>
<keyword evidence="9" id="KW-0012">Acyltransferase</keyword>
<feature type="region of interest" description="Disordered" evidence="10">
    <location>
        <begin position="44"/>
        <end position="138"/>
    </location>
</feature>
<dbReference type="GO" id="GO:0000785">
    <property type="term" value="C:chromatin"/>
    <property type="evidence" value="ECO:0007669"/>
    <property type="project" value="TreeGrafter"/>
</dbReference>
<evidence type="ECO:0000256" key="7">
    <source>
        <dbReference type="ARBA" id="ARBA00023242"/>
    </source>
</evidence>
<dbReference type="Pfam" id="PF13878">
    <property type="entry name" value="zf-C2H2_3"/>
    <property type="match status" value="1"/>
</dbReference>
<feature type="compositionally biased region" description="Polar residues" evidence="10">
    <location>
        <begin position="304"/>
        <end position="313"/>
    </location>
</feature>
<comment type="similarity">
    <text evidence="2">Belongs to the acetyltransferase family. ECO subfamily.</text>
</comment>
<feature type="compositionally biased region" description="Polar residues" evidence="10">
    <location>
        <begin position="878"/>
        <end position="892"/>
    </location>
</feature>
<feature type="compositionally biased region" description="Polar residues" evidence="10">
    <location>
        <begin position="48"/>
        <end position="60"/>
    </location>
</feature>
<keyword evidence="14" id="KW-1185">Reference proteome</keyword>
<feature type="compositionally biased region" description="Polar residues" evidence="10">
    <location>
        <begin position="674"/>
        <end position="686"/>
    </location>
</feature>
<keyword evidence="4" id="KW-0479">Metal-binding</keyword>
<dbReference type="InterPro" id="IPR028009">
    <property type="entry name" value="ESCO_Acetyltransf_dom"/>
</dbReference>
<protein>
    <recommendedName>
        <fullName evidence="15">Sister chromatid cohesion acetyltransferase Eco1</fullName>
    </recommendedName>
</protein>
<evidence type="ECO:0000256" key="3">
    <source>
        <dbReference type="ARBA" id="ARBA00022679"/>
    </source>
</evidence>
<feature type="compositionally biased region" description="Polar residues" evidence="10">
    <location>
        <begin position="608"/>
        <end position="622"/>
    </location>
</feature>
<evidence type="ECO:0000259" key="12">
    <source>
        <dbReference type="Pfam" id="PF13880"/>
    </source>
</evidence>
<evidence type="ECO:0000313" key="13">
    <source>
        <dbReference type="EMBL" id="KKA24822.1"/>
    </source>
</evidence>
<comment type="subcellular location">
    <subcellularLocation>
        <location evidence="1">Nucleus</location>
    </subcellularLocation>
</comment>
<dbReference type="EMBL" id="LASV01000048">
    <property type="protein sequence ID" value="KKA24822.1"/>
    <property type="molecule type" value="Genomic_DNA"/>
</dbReference>
<evidence type="ECO:0008006" key="15">
    <source>
        <dbReference type="Google" id="ProtNLM"/>
    </source>
</evidence>
<name>A0A0F4Z2T7_RASE3</name>
<feature type="compositionally biased region" description="Low complexity" evidence="10">
    <location>
        <begin position="700"/>
        <end position="711"/>
    </location>
</feature>
<keyword evidence="3" id="KW-0808">Transferase</keyword>
<dbReference type="GO" id="GO:0005634">
    <property type="term" value="C:nucleus"/>
    <property type="evidence" value="ECO:0007669"/>
    <property type="project" value="UniProtKB-SubCell"/>
</dbReference>
<feature type="region of interest" description="Disordered" evidence="10">
    <location>
        <begin position="394"/>
        <end position="457"/>
    </location>
</feature>
<dbReference type="STRING" id="1408163.A0A0F4Z2T7"/>
<feature type="compositionally biased region" description="Polar residues" evidence="10">
    <location>
        <begin position="103"/>
        <end position="121"/>
    </location>
</feature>
<proteinExistence type="inferred from homology"/>
<evidence type="ECO:0000256" key="8">
    <source>
        <dbReference type="ARBA" id="ARBA00023306"/>
    </source>
</evidence>
<feature type="region of interest" description="Disordered" evidence="10">
    <location>
        <begin position="294"/>
        <end position="314"/>
    </location>
</feature>
<keyword evidence="7" id="KW-0539">Nucleus</keyword>
<gene>
    <name evidence="13" type="ORF">T310_1181</name>
</gene>
<feature type="compositionally biased region" description="Polar residues" evidence="10">
    <location>
        <begin position="722"/>
        <end position="749"/>
    </location>
</feature>
<dbReference type="InterPro" id="IPR028005">
    <property type="entry name" value="AcTrfase_ESCO_Znf_dom"/>
</dbReference>
<keyword evidence="6" id="KW-0862">Zinc</keyword>
<dbReference type="AlphaFoldDB" id="A0A0F4Z2T7"/>
<feature type="compositionally biased region" description="Basic and acidic residues" evidence="10">
    <location>
        <begin position="643"/>
        <end position="660"/>
    </location>
</feature>
<dbReference type="RefSeq" id="XP_013331434.1">
    <property type="nucleotide sequence ID" value="XM_013475980.1"/>
</dbReference>
<organism evidence="13 14">
    <name type="scientific">Rasamsonia emersonii (strain ATCC 16479 / CBS 393.64 / IMI 116815)</name>
    <dbReference type="NCBI Taxonomy" id="1408163"/>
    <lineage>
        <taxon>Eukaryota</taxon>
        <taxon>Fungi</taxon>
        <taxon>Dikarya</taxon>
        <taxon>Ascomycota</taxon>
        <taxon>Pezizomycotina</taxon>
        <taxon>Eurotiomycetes</taxon>
        <taxon>Eurotiomycetidae</taxon>
        <taxon>Eurotiales</taxon>
        <taxon>Trichocomaceae</taxon>
        <taxon>Rasamsonia</taxon>
    </lineage>
</organism>
<evidence type="ECO:0000256" key="2">
    <source>
        <dbReference type="ARBA" id="ARBA00005816"/>
    </source>
</evidence>
<feature type="compositionally biased region" description="Polar residues" evidence="10">
    <location>
        <begin position="512"/>
        <end position="525"/>
    </location>
</feature>
<feature type="compositionally biased region" description="Low complexity" evidence="10">
    <location>
        <begin position="481"/>
        <end position="498"/>
    </location>
</feature>
<evidence type="ECO:0000256" key="6">
    <source>
        <dbReference type="ARBA" id="ARBA00022833"/>
    </source>
</evidence>
<evidence type="ECO:0000256" key="1">
    <source>
        <dbReference type="ARBA" id="ARBA00004123"/>
    </source>
</evidence>
<feature type="region of interest" description="Disordered" evidence="10">
    <location>
        <begin position="469"/>
        <end position="910"/>
    </location>
</feature>
<dbReference type="OrthoDB" id="428854at2759"/>